<gene>
    <name evidence="1" type="ORF">vir080_00013</name>
</gene>
<dbReference type="SUPFAM" id="SSF52540">
    <property type="entry name" value="P-loop containing nucleoside triphosphate hydrolases"/>
    <property type="match status" value="1"/>
</dbReference>
<dbReference type="Gene3D" id="3.40.50.300">
    <property type="entry name" value="P-loop containing nucleotide triphosphate hydrolases"/>
    <property type="match status" value="1"/>
</dbReference>
<dbReference type="InterPro" id="IPR027417">
    <property type="entry name" value="P-loop_NTPase"/>
</dbReference>
<accession>A0AA86YAB2</accession>
<name>A0AA86YAB2_9CAUD</name>
<protein>
    <submittedName>
        <fullName evidence="1">Uncharacterized protein</fullName>
    </submittedName>
</protein>
<dbReference type="EMBL" id="BK063677">
    <property type="protein sequence ID" value="DBA35386.1"/>
    <property type="molecule type" value="Genomic_DNA"/>
</dbReference>
<dbReference type="GeneID" id="300198830"/>
<dbReference type="Proteomes" id="UP001302529">
    <property type="component" value="Segment"/>
</dbReference>
<keyword evidence="2" id="KW-1185">Reference proteome</keyword>
<organism evidence="1 2">
    <name type="scientific">Caudoviricetes sp. vir080</name>
    <dbReference type="NCBI Taxonomy" id="3068353"/>
    <lineage>
        <taxon>Viruses</taxon>
        <taxon>Duplodnaviria</taxon>
        <taxon>Heunggongvirae</taxon>
        <taxon>Uroviricota</taxon>
        <taxon>Caudoviricetes</taxon>
    </lineage>
</organism>
<proteinExistence type="predicted"/>
<reference evidence="1 2" key="1">
    <citation type="journal article" date="2023" name="Nat. Microbiol.">
        <title>A compendium of viruses from methanogenic archaea reveals their diversity and adaptations to the gut environment.</title>
        <authorList>
            <person name="Medvedeva S."/>
            <person name="Borrel G."/>
            <person name="Krupovic M."/>
            <person name="Gribaldo S."/>
        </authorList>
    </citation>
    <scope>NUCLEOTIDE SEQUENCE [LARGE SCALE GENOMIC DNA]</scope>
</reference>
<evidence type="ECO:0000313" key="2">
    <source>
        <dbReference type="Proteomes" id="UP001302529"/>
    </source>
</evidence>
<sequence>MTQVEEGYRNLTEDSCTRIINKLKTLKKEYQPRELDEVILPNVAQWLYDVYVDKESTCFIISSTTNINRLQKTIDGVYDGTIPPLPAKSKLMEFLSNKEFDDLVFAIEPKKREGIVKGEIDDITSVLINFKTKQVYQSKDSGKKDIPPRLTPVIEAVPKQLTVYDALLLDQQRTFKILWESNVTNRVFATSGESTGATIQEIEQYLANAGFSHSPRLLGGALSCMVNTMIKEGLAEIKQDIDNPGFYYDVNKDKITTVKKEVSEPTYGEMVKAKDTLEDLTYFFKDNCETLATVFKWGLMSEFSYCMKQAGKWMPWMYLKGAAGSGKTTLAKVVSYIWGVPTPENNFGGSSFDTVARLGAKISQSCDPIIVNEPAAVFNRHSTNEMIKVCVESTTARSKYKGSYFGGIPAFSAVLFTANQYLPEDDALIRRLYVLSFSYSQRKSEHEKKMFEEAFHINTPTISQLVNLNVFGRFVAREIISNPGLLLDDWQDTADLIVGRFYDSIGCEVPSWLKSWAESENLEDFDDTQREDIRNFFTDVFNQARKKVRVYDDYGNNGELTLDIDGASSSDDFSSVNWGIINNRMVDWAIPHISRRGSKYVCLTQGLRKAISERIDFCSDLKSIGELLGWDYKNVKLNGTGKQMKVVQVRFDDFMEFLYPNIELGSGE</sequence>
<evidence type="ECO:0000313" key="1">
    <source>
        <dbReference type="EMBL" id="DBA35386.1"/>
    </source>
</evidence>
<dbReference type="RefSeq" id="YP_013605349.1">
    <property type="nucleotide sequence ID" value="NC_133305.1"/>
</dbReference>